<dbReference type="PANTHER" id="PTHR43861">
    <property type="entry name" value="TRANS-ACONITATE 2-METHYLTRANSFERASE-RELATED"/>
    <property type="match status" value="1"/>
</dbReference>
<proteinExistence type="inferred from homology"/>
<dbReference type="RefSeq" id="WP_197095230.1">
    <property type="nucleotide sequence ID" value="NZ_LR217705.1"/>
</dbReference>
<evidence type="ECO:0000259" key="5">
    <source>
        <dbReference type="Pfam" id="PF13649"/>
    </source>
</evidence>
<evidence type="ECO:0000256" key="3">
    <source>
        <dbReference type="HAMAP-Rule" id="MF_01589"/>
    </source>
</evidence>
<dbReference type="EC" id="2.1.3.-" evidence="3"/>
<comment type="similarity">
    <text evidence="3">Belongs to the class I-like SAM-binding methyltransferase superfamily. Cx-SAM synthase family.</text>
</comment>
<feature type="domain" description="Methyltransferase" evidence="5">
    <location>
        <begin position="63"/>
        <end position="162"/>
    </location>
</feature>
<dbReference type="GO" id="GO:1904047">
    <property type="term" value="F:S-adenosyl-L-methionine binding"/>
    <property type="evidence" value="ECO:0007669"/>
    <property type="project" value="UniProtKB-UniRule"/>
</dbReference>
<accession>A0A451D4I2</accession>
<evidence type="ECO:0000313" key="7">
    <source>
        <dbReference type="Proteomes" id="UP000294338"/>
    </source>
</evidence>
<comment type="subunit">
    <text evidence="3">Homodimer.</text>
</comment>
<feature type="binding site" evidence="3 4">
    <location>
        <position position="42"/>
    </location>
    <ligand>
        <name>S-adenosyl-L-methionine</name>
        <dbReference type="ChEBI" id="CHEBI:59789"/>
    </ligand>
</feature>
<gene>
    <name evidence="3 6" type="primary">cmoA</name>
    <name evidence="6" type="ORF">ERCISPPS3390_479</name>
</gene>
<dbReference type="SUPFAM" id="SSF53335">
    <property type="entry name" value="S-adenosyl-L-methionine-dependent methyltransferases"/>
    <property type="match status" value="1"/>
</dbReference>
<feature type="binding site" evidence="3 4">
    <location>
        <begin position="67"/>
        <end position="69"/>
    </location>
    <ligand>
        <name>S-adenosyl-L-methionine</name>
        <dbReference type="ChEBI" id="CHEBI:59789"/>
    </ligand>
</feature>
<dbReference type="NCBIfam" id="TIGR00740">
    <property type="entry name" value="carboxy-S-adenosyl-L-methionine synthase CmoA"/>
    <property type="match status" value="1"/>
</dbReference>
<organism evidence="6 7">
    <name type="scientific">Candidatus Erwinia haradaeae</name>
    <dbReference type="NCBI Taxonomy" id="1922217"/>
    <lineage>
        <taxon>Bacteria</taxon>
        <taxon>Pseudomonadati</taxon>
        <taxon>Pseudomonadota</taxon>
        <taxon>Gammaproteobacteria</taxon>
        <taxon>Enterobacterales</taxon>
        <taxon>Erwiniaceae</taxon>
        <taxon>Erwinia</taxon>
    </lineage>
</organism>
<feature type="binding site" evidence="3">
    <location>
        <begin position="121"/>
        <end position="122"/>
    </location>
    <ligand>
        <name>S-adenosyl-L-methionine</name>
        <dbReference type="ChEBI" id="CHEBI:59789"/>
    </ligand>
</feature>
<dbReference type="CDD" id="cd02440">
    <property type="entry name" value="AdoMet_MTases"/>
    <property type="match status" value="1"/>
</dbReference>
<evidence type="ECO:0000256" key="4">
    <source>
        <dbReference type="PIRSR" id="PIRSR006325-1"/>
    </source>
</evidence>
<name>A0A451D4I2_9GAMM</name>
<dbReference type="PANTHER" id="PTHR43861:SF2">
    <property type="entry name" value="CARBOXY-S-ADENOSYL-L-METHIONINE SYNTHASE"/>
    <property type="match status" value="1"/>
</dbReference>
<dbReference type="InterPro" id="IPR041698">
    <property type="entry name" value="Methyltransf_25"/>
</dbReference>
<dbReference type="InterPro" id="IPR029063">
    <property type="entry name" value="SAM-dependent_MTases_sf"/>
</dbReference>
<dbReference type="InterPro" id="IPR005271">
    <property type="entry name" value="CmoA"/>
</dbReference>
<keyword evidence="1 3" id="KW-0808">Transferase</keyword>
<comment type="catalytic activity">
    <reaction evidence="3">
        <text>prephenate + S-adenosyl-L-methionine = carboxy-S-adenosyl-L-methionine + 3-phenylpyruvate + H2O</text>
        <dbReference type="Rhea" id="RHEA:51692"/>
        <dbReference type="ChEBI" id="CHEBI:15377"/>
        <dbReference type="ChEBI" id="CHEBI:18005"/>
        <dbReference type="ChEBI" id="CHEBI:29934"/>
        <dbReference type="ChEBI" id="CHEBI:59789"/>
        <dbReference type="ChEBI" id="CHEBI:134278"/>
    </reaction>
</comment>
<evidence type="ECO:0000256" key="2">
    <source>
        <dbReference type="ARBA" id="ARBA00022691"/>
    </source>
</evidence>
<dbReference type="Proteomes" id="UP000294338">
    <property type="component" value="Chromosome 1"/>
</dbReference>
<sequence length="250" mass="28802">MINKHKFDILLSKPIVEMDPWTFNHAVAAVFPDMMKRSVPGYRYLLSMIGRLANRYVENSTQVYDLGCSTGAVTIEIEKNIHGRGCKIIAVDNSEAMIQCCRIDTQTFCSTETKIEIIEDDLQNIEIYNASLVVLNFTLQFYPREARQNLLNAIWSGLNPYGMLVLSEKFSFSDIKIDHILSDMHYDFKRMNGYSDLEIYQKRCMLDQVMLTESLSTHIQRLKSAGFQHNTLWFQYFNFGSILALKPGPP</sequence>
<comment type="function">
    <text evidence="3">Catalyzes the conversion of S-adenosyl-L-methionine (SAM) to carboxy-S-adenosyl-L-methionine (Cx-SAM).</text>
</comment>
<dbReference type="Gene3D" id="3.40.50.150">
    <property type="entry name" value="Vaccinia Virus protein VP39"/>
    <property type="match status" value="1"/>
</dbReference>
<evidence type="ECO:0000313" key="6">
    <source>
        <dbReference type="EMBL" id="VFP80601.1"/>
    </source>
</evidence>
<reference evidence="6 7" key="1">
    <citation type="submission" date="2019-02" db="EMBL/GenBank/DDBJ databases">
        <authorList>
            <person name="Manzano-Marin A."/>
            <person name="Manzano-Marin A."/>
        </authorList>
    </citation>
    <scope>NUCLEOTIDE SEQUENCE [LARGE SCALE GENOMIC DNA]</scope>
    <source>
        <strain evidence="6 7">ErCisplendens/pseudotsugae</strain>
    </source>
</reference>
<dbReference type="GO" id="GO:0002098">
    <property type="term" value="P:tRNA wobble uridine modification"/>
    <property type="evidence" value="ECO:0007669"/>
    <property type="project" value="InterPro"/>
</dbReference>
<feature type="binding site" evidence="3 4">
    <location>
        <begin position="92"/>
        <end position="93"/>
    </location>
    <ligand>
        <name>S-adenosyl-L-methionine</name>
        <dbReference type="ChEBI" id="CHEBI:59789"/>
    </ligand>
</feature>
<feature type="binding site" evidence="3 4">
    <location>
        <position position="136"/>
    </location>
    <ligand>
        <name>S-adenosyl-L-methionine</name>
        <dbReference type="ChEBI" id="CHEBI:59789"/>
    </ligand>
</feature>
<dbReference type="AlphaFoldDB" id="A0A451D4I2"/>
<keyword evidence="2 3" id="KW-0949">S-adenosyl-L-methionine</keyword>
<feature type="binding site" evidence="3">
    <location>
        <position position="203"/>
    </location>
    <ligand>
        <name>S-adenosyl-L-methionine</name>
        <dbReference type="ChEBI" id="CHEBI:59789"/>
    </ligand>
</feature>
<dbReference type="NCBIfam" id="NF011995">
    <property type="entry name" value="PRK15451.1"/>
    <property type="match status" value="1"/>
</dbReference>
<dbReference type="EMBL" id="LR217705">
    <property type="protein sequence ID" value="VFP80601.1"/>
    <property type="molecule type" value="Genomic_DNA"/>
</dbReference>
<dbReference type="Pfam" id="PF13649">
    <property type="entry name" value="Methyltransf_25"/>
    <property type="match status" value="1"/>
</dbReference>
<evidence type="ECO:0000256" key="1">
    <source>
        <dbReference type="ARBA" id="ARBA00022679"/>
    </source>
</evidence>
<protein>
    <recommendedName>
        <fullName evidence="3">Carboxy-S-adenosyl-L-methionine synthase</fullName>
        <shortName evidence="3">Cx-SAM synthase</shortName>
        <ecNumber evidence="3">2.1.3.-</ecNumber>
    </recommendedName>
</protein>
<dbReference type="HAMAP" id="MF_01589">
    <property type="entry name" value="Cx_SAM_synthase"/>
    <property type="match status" value="1"/>
</dbReference>
<dbReference type="PIRSF" id="PIRSF006325">
    <property type="entry name" value="MeTrfase_bac"/>
    <property type="match status" value="1"/>
</dbReference>
<dbReference type="GO" id="GO:0016743">
    <property type="term" value="F:carboxyl- or carbamoyltransferase activity"/>
    <property type="evidence" value="ECO:0007669"/>
    <property type="project" value="UniProtKB-UniRule"/>
</dbReference>